<sequence>MSLESQLAALASAPPSVEAFDQLLGVHKAVANAFRRQPATTLSLLRHSARQVDAAARKVDGLTRGKACHEKWAQEASNLFNFAAL</sequence>
<protein>
    <submittedName>
        <fullName evidence="1">Uncharacterized protein</fullName>
    </submittedName>
</protein>
<reference evidence="2" key="1">
    <citation type="journal article" date="2018" name="Nat. Microbiol.">
        <title>Leveraging single-cell genomics to expand the fungal tree of life.</title>
        <authorList>
            <person name="Ahrendt S.R."/>
            <person name="Quandt C.A."/>
            <person name="Ciobanu D."/>
            <person name="Clum A."/>
            <person name="Salamov A."/>
            <person name="Andreopoulos B."/>
            <person name="Cheng J.F."/>
            <person name="Woyke T."/>
            <person name="Pelin A."/>
            <person name="Henrissat B."/>
            <person name="Reynolds N.K."/>
            <person name="Benny G.L."/>
            <person name="Smith M.E."/>
            <person name="James T.Y."/>
            <person name="Grigoriev I.V."/>
        </authorList>
    </citation>
    <scope>NUCLEOTIDE SEQUENCE [LARGE SCALE GENOMIC DNA]</scope>
    <source>
        <strain evidence="2">RSA 1356</strain>
    </source>
</reference>
<dbReference type="AlphaFoldDB" id="A0A4P9XIC5"/>
<evidence type="ECO:0000313" key="2">
    <source>
        <dbReference type="Proteomes" id="UP000271241"/>
    </source>
</evidence>
<proteinExistence type="predicted"/>
<keyword evidence="2" id="KW-1185">Reference proteome</keyword>
<gene>
    <name evidence="1" type="ORF">THASP1DRAFT_32727</name>
</gene>
<dbReference type="Proteomes" id="UP000271241">
    <property type="component" value="Unassembled WGS sequence"/>
</dbReference>
<dbReference type="EMBL" id="KZ993132">
    <property type="protein sequence ID" value="RKP05435.1"/>
    <property type="molecule type" value="Genomic_DNA"/>
</dbReference>
<organism evidence="1 2">
    <name type="scientific">Thamnocephalis sphaerospora</name>
    <dbReference type="NCBI Taxonomy" id="78915"/>
    <lineage>
        <taxon>Eukaryota</taxon>
        <taxon>Fungi</taxon>
        <taxon>Fungi incertae sedis</taxon>
        <taxon>Zoopagomycota</taxon>
        <taxon>Zoopagomycotina</taxon>
        <taxon>Zoopagomycetes</taxon>
        <taxon>Zoopagales</taxon>
        <taxon>Sigmoideomycetaceae</taxon>
        <taxon>Thamnocephalis</taxon>
    </lineage>
</organism>
<accession>A0A4P9XIC5</accession>
<evidence type="ECO:0000313" key="1">
    <source>
        <dbReference type="EMBL" id="RKP05435.1"/>
    </source>
</evidence>
<name>A0A4P9XIC5_9FUNG</name>